<dbReference type="Gene3D" id="1.25.40.70">
    <property type="entry name" value="Phosphatidylinositol 3-kinase, accessory domain (PIK)"/>
    <property type="match status" value="1"/>
</dbReference>
<proteinExistence type="inferred from homology"/>
<sequence>MLPAVRRPATTQKRTRQHCSPVSSCYDVKKEVSPASIAMAPSSGELWGHHLMPSKMVVDCLLPTGVLVPKKCSRDASLRHIKLDLWREIKESHGPNRIPLLDALGPPSQYVFVSVTQEAEREEFHDEERRLCDLKLFQSFLQLVEPEGNKEEKIINSDIGQAIGVNLHEFDEMMKDLEVQDFRRSIVSLAQEAAQERDAGDYLHYAFPPDVEQSPDLPEDVRSNLTQDGCFFVEMYLSGTHKTRCTLSVSKDAYPHKVIIDALKNQAAATRLVGDRREQFISGGSLKNLLKVCGTEEYLVGSYPVSQYKYVRKCLARGDRPRFTLVARTSLREPEHVPFHNPAYLRKIPASPASLIRNPTSIDISTADVPFSVKVLGATYIHVKDVDGIYVRCGVFYGPDVLCPPLDTAVVDYVSLKWNQELVFDINIRNLPRSAKLCVSICTTRRKKREEQRCMNSWGNIALFDFRGNMMKDKLSLTLNPSPNDFADLLNPLGCTDTSNEGPCLEIELPKLPLHFPDEIEYEIQTRKIVGGSSHIQQDPMSGSILDEIRSLASRDPLTELSEQEKEFLWSHRQHCLSVPNALPRLLNAVKWNSRDEVLELYRLLGEWPSVSPETALELLDCKYADPMVRSFACQWLDQFLSPEKFALYMLQLVQTLKFEPYLDNPLTRLLLRRALLNRRIGQVFFWHMKSEMSFGNDRFGLMLEAFCRGLCGHLKDIIRQVEAMDKLFNLSESLMSKRDNADRLTLLHEQIGSKDFLEALQNLSSPLSVSTVLGTLDVESCKIMDSAKRPLWLSWKNPDPLLDLLQRDSPSTGNLLRSNEIIFKNGDDLRQDMLTLQVITIMSEIWRSEGLDMQMVPYTCLSTGRRVGIIEVVRHARTIFHIQSLGGTTATMQFNNHQLHSWIKEHNTDPRDYDKAIEAFTRSCAGYSVATFILGIGDRNPGNIMVNEAGQIFHIDFGHFLGHFKKKLGINRERVPFVLTKDFCIVITKGKSGEEKDRLWGNFVQLCTDSYLKLRKHANLLITLFTMMLASEIPELQSIDDIAYLRERLAVEMEESGARDYFNRIFRSALEDAWTKKVDWFFFPWKHPSESKRRGQ</sequence>
<dbReference type="Gene3D" id="2.60.40.150">
    <property type="entry name" value="C2 domain"/>
    <property type="match status" value="1"/>
</dbReference>
<dbReference type="Pfam" id="PF00613">
    <property type="entry name" value="PI3Ka"/>
    <property type="match status" value="1"/>
</dbReference>
<dbReference type="GO" id="GO:0005886">
    <property type="term" value="C:plasma membrane"/>
    <property type="evidence" value="ECO:0007669"/>
    <property type="project" value="TreeGrafter"/>
</dbReference>
<dbReference type="SUPFAM" id="SSF49562">
    <property type="entry name" value="C2 domain (Calcium/lipid-binding domain, CaLB)"/>
    <property type="match status" value="1"/>
</dbReference>
<evidence type="ECO:0000256" key="1">
    <source>
        <dbReference type="ARBA" id="ARBA00022679"/>
    </source>
</evidence>
<dbReference type="GO" id="GO:0043491">
    <property type="term" value="P:phosphatidylinositol 3-kinase/protein kinase B signal transduction"/>
    <property type="evidence" value="ECO:0007669"/>
    <property type="project" value="TreeGrafter"/>
</dbReference>
<dbReference type="PROSITE" id="PS51546">
    <property type="entry name" value="PI3K_RBD"/>
    <property type="match status" value="1"/>
</dbReference>
<dbReference type="InterPro" id="IPR042236">
    <property type="entry name" value="PI3K_accessory_sf"/>
</dbReference>
<dbReference type="PROSITE" id="PS50290">
    <property type="entry name" value="PI3_4_KINASE_3"/>
    <property type="match status" value="1"/>
</dbReference>
<dbReference type="InterPro" id="IPR000403">
    <property type="entry name" value="PI3/4_kinase_cat_dom"/>
</dbReference>
<accession>A0A7R8ZSC2</accession>
<dbReference type="PANTHER" id="PTHR10048">
    <property type="entry name" value="PHOSPHATIDYLINOSITOL KINASE"/>
    <property type="match status" value="1"/>
</dbReference>
<dbReference type="SMART" id="SM00142">
    <property type="entry name" value="PI3K_C2"/>
    <property type="match status" value="1"/>
</dbReference>
<evidence type="ECO:0000256" key="5">
    <source>
        <dbReference type="PROSITE-ProRule" id="PRU00880"/>
    </source>
</evidence>
<evidence type="ECO:0000256" key="4">
    <source>
        <dbReference type="ARBA" id="ARBA00022840"/>
    </source>
</evidence>
<dbReference type="InterPro" id="IPR035892">
    <property type="entry name" value="C2_domain_sf"/>
</dbReference>
<dbReference type="Gene3D" id="3.10.20.770">
    <property type="match status" value="1"/>
</dbReference>
<dbReference type="SMART" id="SM00143">
    <property type="entry name" value="PI3K_p85B"/>
    <property type="match status" value="1"/>
</dbReference>
<dbReference type="InterPro" id="IPR016024">
    <property type="entry name" value="ARM-type_fold"/>
</dbReference>
<gene>
    <name evidence="6" type="ORF">CTOB1V02_LOCUS8017</name>
</gene>
<dbReference type="PROSITE" id="PS51545">
    <property type="entry name" value="PIK_HELICAL"/>
    <property type="match status" value="1"/>
</dbReference>
<dbReference type="GO" id="GO:0048015">
    <property type="term" value="P:phosphatidylinositol-mediated signaling"/>
    <property type="evidence" value="ECO:0007669"/>
    <property type="project" value="TreeGrafter"/>
</dbReference>
<dbReference type="FunFam" id="3.30.1010.10:FF:000007">
    <property type="entry name" value="Phosphatidylinositol 4,5-bisphosphate 3-kinase catalytic subunit"/>
    <property type="match status" value="1"/>
</dbReference>
<dbReference type="InterPro" id="IPR029071">
    <property type="entry name" value="Ubiquitin-like_domsf"/>
</dbReference>
<comment type="similarity">
    <text evidence="5">Belongs to the PI3/PI4-kinase family.</text>
</comment>
<keyword evidence="2" id="KW-0547">Nucleotide-binding</keyword>
<organism evidence="6">
    <name type="scientific">Cyprideis torosa</name>
    <dbReference type="NCBI Taxonomy" id="163714"/>
    <lineage>
        <taxon>Eukaryota</taxon>
        <taxon>Metazoa</taxon>
        <taxon>Ecdysozoa</taxon>
        <taxon>Arthropoda</taxon>
        <taxon>Crustacea</taxon>
        <taxon>Oligostraca</taxon>
        <taxon>Ostracoda</taxon>
        <taxon>Podocopa</taxon>
        <taxon>Podocopida</taxon>
        <taxon>Cytherocopina</taxon>
        <taxon>Cytheroidea</taxon>
        <taxon>Cytherideidae</taxon>
        <taxon>Cyprideis</taxon>
    </lineage>
</organism>
<dbReference type="OrthoDB" id="67688at2759"/>
<dbReference type="Pfam" id="PF02192">
    <property type="entry name" value="PI3K_p85B"/>
    <property type="match status" value="1"/>
</dbReference>
<dbReference type="InterPro" id="IPR011009">
    <property type="entry name" value="Kinase-like_dom_sf"/>
</dbReference>
<dbReference type="InterPro" id="IPR036940">
    <property type="entry name" value="PI3/4_kinase_cat_sf"/>
</dbReference>
<dbReference type="Gene3D" id="1.10.1070.11">
    <property type="entry name" value="Phosphatidylinositol 3-/4-kinase, catalytic domain"/>
    <property type="match status" value="1"/>
</dbReference>
<dbReference type="PROSITE" id="PS51547">
    <property type="entry name" value="C2_PI3K"/>
    <property type="match status" value="1"/>
</dbReference>
<dbReference type="SUPFAM" id="SSF56112">
    <property type="entry name" value="Protein kinase-like (PK-like)"/>
    <property type="match status" value="1"/>
</dbReference>
<evidence type="ECO:0000256" key="2">
    <source>
        <dbReference type="ARBA" id="ARBA00022741"/>
    </source>
</evidence>
<dbReference type="FunFam" id="1.10.1070.11:FF:000001">
    <property type="entry name" value="Phosphatidylinositol 4,5-bisphosphate 3-kinase catalytic subunit"/>
    <property type="match status" value="1"/>
</dbReference>
<dbReference type="InterPro" id="IPR000341">
    <property type="entry name" value="PI3K_Ras-bd_dom"/>
</dbReference>
<dbReference type="SMART" id="SM00145">
    <property type="entry name" value="PI3Ka"/>
    <property type="match status" value="1"/>
</dbReference>
<dbReference type="SUPFAM" id="SSF54236">
    <property type="entry name" value="Ubiquitin-like"/>
    <property type="match status" value="1"/>
</dbReference>
<dbReference type="SMART" id="SM00144">
    <property type="entry name" value="PI3K_rbd"/>
    <property type="match status" value="1"/>
</dbReference>
<dbReference type="GO" id="GO:0005942">
    <property type="term" value="C:phosphatidylinositol 3-kinase complex"/>
    <property type="evidence" value="ECO:0007669"/>
    <property type="project" value="TreeGrafter"/>
</dbReference>
<dbReference type="InterPro" id="IPR015433">
    <property type="entry name" value="PI3/4_kinase"/>
</dbReference>
<keyword evidence="4" id="KW-0067">ATP-binding</keyword>
<dbReference type="GO" id="GO:0005737">
    <property type="term" value="C:cytoplasm"/>
    <property type="evidence" value="ECO:0007669"/>
    <property type="project" value="TreeGrafter"/>
</dbReference>
<dbReference type="Pfam" id="PF00454">
    <property type="entry name" value="PI3_PI4_kinase"/>
    <property type="match status" value="1"/>
</dbReference>
<dbReference type="InterPro" id="IPR018936">
    <property type="entry name" value="PI3/4_kinase_CS"/>
</dbReference>
<keyword evidence="1" id="KW-0808">Transferase</keyword>
<dbReference type="Gene3D" id="3.30.1010.10">
    <property type="entry name" value="Phosphatidylinositol 3-kinase Catalytic Subunit, Chain A, domain 4"/>
    <property type="match status" value="1"/>
</dbReference>
<dbReference type="PROSITE" id="PS00915">
    <property type="entry name" value="PI3_4_KINASE_1"/>
    <property type="match status" value="1"/>
</dbReference>
<dbReference type="GO" id="GO:0035005">
    <property type="term" value="F:1-phosphatidylinositol-4-phosphate 3-kinase activity"/>
    <property type="evidence" value="ECO:0007669"/>
    <property type="project" value="TreeGrafter"/>
</dbReference>
<dbReference type="AlphaFoldDB" id="A0A7R8ZSC2"/>
<dbReference type="Pfam" id="PF00794">
    <property type="entry name" value="PI3K_rbd"/>
    <property type="match status" value="1"/>
</dbReference>
<dbReference type="GO" id="GO:0016477">
    <property type="term" value="P:cell migration"/>
    <property type="evidence" value="ECO:0007669"/>
    <property type="project" value="TreeGrafter"/>
</dbReference>
<reference evidence="6" key="1">
    <citation type="submission" date="2020-11" db="EMBL/GenBank/DDBJ databases">
        <authorList>
            <person name="Tran Van P."/>
        </authorList>
    </citation>
    <scope>NUCLEOTIDE SEQUENCE</scope>
</reference>
<evidence type="ECO:0000256" key="3">
    <source>
        <dbReference type="ARBA" id="ARBA00022777"/>
    </source>
</evidence>
<dbReference type="PANTHER" id="PTHR10048:SF111">
    <property type="entry name" value="PHOSPHATIDYLINOSITOL 3-KINASE AGE-1"/>
    <property type="match status" value="1"/>
</dbReference>
<dbReference type="SUPFAM" id="SSF48371">
    <property type="entry name" value="ARM repeat"/>
    <property type="match status" value="1"/>
</dbReference>
<evidence type="ECO:0000313" key="6">
    <source>
        <dbReference type="EMBL" id="CAD7230155.1"/>
    </source>
</evidence>
<name>A0A7R8ZSC2_9CRUS</name>
<dbReference type="InterPro" id="IPR003113">
    <property type="entry name" value="PI3K_ABD"/>
</dbReference>
<dbReference type="InterPro" id="IPR002420">
    <property type="entry name" value="PI3K-type_C2_dom"/>
</dbReference>
<dbReference type="GO" id="GO:0016303">
    <property type="term" value="F:1-phosphatidylinositol-3-kinase activity"/>
    <property type="evidence" value="ECO:0007669"/>
    <property type="project" value="TreeGrafter"/>
</dbReference>
<dbReference type="EMBL" id="OB662502">
    <property type="protein sequence ID" value="CAD7230155.1"/>
    <property type="molecule type" value="Genomic_DNA"/>
</dbReference>
<dbReference type="SMART" id="SM00146">
    <property type="entry name" value="PI3Kc"/>
    <property type="match status" value="1"/>
</dbReference>
<dbReference type="InterPro" id="IPR001263">
    <property type="entry name" value="PI3K_accessory_dom"/>
</dbReference>
<keyword evidence="3" id="KW-0418">Kinase</keyword>
<protein>
    <submittedName>
        <fullName evidence="6">Uncharacterized protein</fullName>
    </submittedName>
</protein>
<dbReference type="GO" id="GO:0005524">
    <property type="term" value="F:ATP binding"/>
    <property type="evidence" value="ECO:0007669"/>
    <property type="project" value="UniProtKB-KW"/>
</dbReference>
<dbReference type="PROSITE" id="PS51544">
    <property type="entry name" value="PI3K_ABD"/>
    <property type="match status" value="1"/>
</dbReference>
<dbReference type="PROSITE" id="PS00916">
    <property type="entry name" value="PI3_4_KINASE_2"/>
    <property type="match status" value="1"/>
</dbReference>
<dbReference type="Pfam" id="PF00792">
    <property type="entry name" value="PI3K_C2"/>
    <property type="match status" value="1"/>
</dbReference>